<keyword evidence="3" id="KW-0472">Membrane</keyword>
<dbReference type="Pfam" id="PF13624">
    <property type="entry name" value="SurA_N_3"/>
    <property type="match status" value="1"/>
</dbReference>
<feature type="region of interest" description="Disordered" evidence="2">
    <location>
        <begin position="330"/>
        <end position="371"/>
    </location>
</feature>
<dbReference type="InterPro" id="IPR050245">
    <property type="entry name" value="PrsA_foldase"/>
</dbReference>
<dbReference type="Proteomes" id="UP000468687">
    <property type="component" value="Unassembled WGS sequence"/>
</dbReference>
<evidence type="ECO:0000256" key="1">
    <source>
        <dbReference type="PROSITE-ProRule" id="PRU00278"/>
    </source>
</evidence>
<dbReference type="PANTHER" id="PTHR47245">
    <property type="entry name" value="PEPTIDYLPROLYL ISOMERASE"/>
    <property type="match status" value="1"/>
</dbReference>
<dbReference type="SUPFAM" id="SSF109998">
    <property type="entry name" value="Triger factor/SurA peptide-binding domain-like"/>
    <property type="match status" value="1"/>
</dbReference>
<keyword evidence="1 5" id="KW-0413">Isomerase</keyword>
<evidence type="ECO:0000313" key="6">
    <source>
        <dbReference type="Proteomes" id="UP000468687"/>
    </source>
</evidence>
<dbReference type="InterPro" id="IPR046357">
    <property type="entry name" value="PPIase_dom_sf"/>
</dbReference>
<feature type="transmembrane region" description="Helical" evidence="3">
    <location>
        <begin position="23"/>
        <end position="44"/>
    </location>
</feature>
<protein>
    <submittedName>
        <fullName evidence="5">Peptidylprolyl isomerase</fullName>
    </submittedName>
</protein>
<evidence type="ECO:0000256" key="3">
    <source>
        <dbReference type="SAM" id="Phobius"/>
    </source>
</evidence>
<keyword evidence="6" id="KW-1185">Reference proteome</keyword>
<dbReference type="InterPro" id="IPR027304">
    <property type="entry name" value="Trigger_fact/SurA_dom_sf"/>
</dbReference>
<sequence length="371" mass="39636">MTSLADLVSRLRRRALPPERQRVPALLAAGALVVGSVTVTAMTWDRGLPDDALLAVGEEVVTEEALDERIEVLRALYQMDLPEDDGAREELRRGAAKAYATAELIADAAADRGIDVSDKEVGDELDRIVDERLAGDRSLFVDWLSEQGITEDDVRDEIERTMTTYRLMEQVVADVPAATAEEAQAEYTAREDEMRTAEQRSLRNIVVETRDQAEAVRDRIAGGEDFAAVAREVSRDASTAASGGDLGTYAAADLDPAFAVAAFGAEDGALFGPVESAFGWNVGQVTAVVPGEPLAFEQVRDTLVEALTARAQLAVWQDFVGGLLEDGDVEYAAGYEPDDPTAPPSNLPPAAGATDPGTDPQSDTGSEEEAP</sequence>
<evidence type="ECO:0000259" key="4">
    <source>
        <dbReference type="PROSITE" id="PS50198"/>
    </source>
</evidence>
<dbReference type="Gene3D" id="1.10.4030.10">
    <property type="entry name" value="Porin chaperone SurA, peptide-binding domain"/>
    <property type="match status" value="1"/>
</dbReference>
<dbReference type="Gene3D" id="3.10.50.40">
    <property type="match status" value="1"/>
</dbReference>
<dbReference type="GO" id="GO:0003755">
    <property type="term" value="F:peptidyl-prolyl cis-trans isomerase activity"/>
    <property type="evidence" value="ECO:0007669"/>
    <property type="project" value="UniProtKB-KW"/>
</dbReference>
<name>A0A6P0HH55_9ACTN</name>
<gene>
    <name evidence="5" type="ORF">G3T38_06210</name>
</gene>
<dbReference type="InterPro" id="IPR023058">
    <property type="entry name" value="PPIase_PpiC_CS"/>
</dbReference>
<keyword evidence="3" id="KW-1133">Transmembrane helix</keyword>
<organism evidence="5 6">
    <name type="scientific">Nocardioides zeae</name>
    <dbReference type="NCBI Taxonomy" id="1457234"/>
    <lineage>
        <taxon>Bacteria</taxon>
        <taxon>Bacillati</taxon>
        <taxon>Actinomycetota</taxon>
        <taxon>Actinomycetes</taxon>
        <taxon>Propionibacteriales</taxon>
        <taxon>Nocardioidaceae</taxon>
        <taxon>Nocardioides</taxon>
    </lineage>
</organism>
<accession>A0A6P0HH55</accession>
<feature type="domain" description="PpiC" evidence="4">
    <location>
        <begin position="197"/>
        <end position="287"/>
    </location>
</feature>
<evidence type="ECO:0000256" key="2">
    <source>
        <dbReference type="SAM" id="MobiDB-lite"/>
    </source>
</evidence>
<dbReference type="PANTHER" id="PTHR47245:SF2">
    <property type="entry name" value="PEPTIDYL-PROLYL CIS-TRANS ISOMERASE HP_0175-RELATED"/>
    <property type="match status" value="1"/>
</dbReference>
<comment type="caution">
    <text evidence="5">The sequence shown here is derived from an EMBL/GenBank/DDBJ whole genome shotgun (WGS) entry which is preliminary data.</text>
</comment>
<proteinExistence type="predicted"/>
<dbReference type="RefSeq" id="WP_163771223.1">
    <property type="nucleotide sequence ID" value="NZ_JAAGXA010000003.1"/>
</dbReference>
<dbReference type="SUPFAM" id="SSF54534">
    <property type="entry name" value="FKBP-like"/>
    <property type="match status" value="1"/>
</dbReference>
<dbReference type="PROSITE" id="PS50198">
    <property type="entry name" value="PPIC_PPIASE_2"/>
    <property type="match status" value="1"/>
</dbReference>
<reference evidence="5 6" key="1">
    <citation type="journal article" date="2014" name="Int. J. Syst. Evol. Microbiol.">
        <title>Nocardioides zeae sp. nov., isolated from the stem of Zea mays.</title>
        <authorList>
            <person name="Glaeser S.P."/>
            <person name="McInroy J.A."/>
            <person name="Busse H.J."/>
            <person name="Kampfer P."/>
        </authorList>
    </citation>
    <scope>NUCLEOTIDE SEQUENCE [LARGE SCALE GENOMIC DNA]</scope>
    <source>
        <strain evidence="5 6">JCM 30728</strain>
    </source>
</reference>
<dbReference type="Pfam" id="PF13145">
    <property type="entry name" value="Rotamase_2"/>
    <property type="match status" value="1"/>
</dbReference>
<keyword evidence="1" id="KW-0697">Rotamase</keyword>
<evidence type="ECO:0000313" key="5">
    <source>
        <dbReference type="EMBL" id="NEN77866.1"/>
    </source>
</evidence>
<dbReference type="EMBL" id="JAAGXA010000003">
    <property type="protein sequence ID" value="NEN77866.1"/>
    <property type="molecule type" value="Genomic_DNA"/>
</dbReference>
<dbReference type="InterPro" id="IPR000297">
    <property type="entry name" value="PPIase_PpiC"/>
</dbReference>
<dbReference type="AlphaFoldDB" id="A0A6P0HH55"/>
<dbReference type="PROSITE" id="PS01096">
    <property type="entry name" value="PPIC_PPIASE_1"/>
    <property type="match status" value="1"/>
</dbReference>
<keyword evidence="3" id="KW-0812">Transmembrane</keyword>